<accession>A0AAD5UCS2</accession>
<name>A0AAD5UCS2_9FUNG</name>
<dbReference type="EMBL" id="JADGKB010000228">
    <property type="protein sequence ID" value="KAJ3250738.1"/>
    <property type="molecule type" value="Genomic_DNA"/>
</dbReference>
<reference evidence="1" key="1">
    <citation type="submission" date="2020-05" db="EMBL/GenBank/DDBJ databases">
        <title>Phylogenomic resolution of chytrid fungi.</title>
        <authorList>
            <person name="Stajich J.E."/>
            <person name="Amses K."/>
            <person name="Simmons R."/>
            <person name="Seto K."/>
            <person name="Myers J."/>
            <person name="Bonds A."/>
            <person name="Quandt C.A."/>
            <person name="Barry K."/>
            <person name="Liu P."/>
            <person name="Grigoriev I."/>
            <person name="Longcore J.E."/>
            <person name="James T.Y."/>
        </authorList>
    </citation>
    <scope>NUCLEOTIDE SEQUENCE</scope>
    <source>
        <strain evidence="1">PLAUS21</strain>
    </source>
</reference>
<gene>
    <name evidence="1" type="ORF">HK103_003197</name>
</gene>
<dbReference type="AlphaFoldDB" id="A0AAD5UCS2"/>
<organism evidence="1 2">
    <name type="scientific">Boothiomyces macroporosus</name>
    <dbReference type="NCBI Taxonomy" id="261099"/>
    <lineage>
        <taxon>Eukaryota</taxon>
        <taxon>Fungi</taxon>
        <taxon>Fungi incertae sedis</taxon>
        <taxon>Chytridiomycota</taxon>
        <taxon>Chytridiomycota incertae sedis</taxon>
        <taxon>Chytridiomycetes</taxon>
        <taxon>Rhizophydiales</taxon>
        <taxon>Terramycetaceae</taxon>
        <taxon>Boothiomyces</taxon>
    </lineage>
</organism>
<evidence type="ECO:0000313" key="2">
    <source>
        <dbReference type="Proteomes" id="UP001210925"/>
    </source>
</evidence>
<evidence type="ECO:0000313" key="1">
    <source>
        <dbReference type="EMBL" id="KAJ3250738.1"/>
    </source>
</evidence>
<comment type="caution">
    <text evidence="1">The sequence shown here is derived from an EMBL/GenBank/DDBJ whole genome shotgun (WGS) entry which is preliminary data.</text>
</comment>
<proteinExistence type="predicted"/>
<protein>
    <submittedName>
        <fullName evidence="1">Uncharacterized protein</fullName>
    </submittedName>
</protein>
<keyword evidence="2" id="KW-1185">Reference proteome</keyword>
<sequence length="134" mass="15366">MDSEIDPNYLSPATCTLNLQSIRTRFKVNGKLYTVASSDEEVVDGEDMVIMGSPDHLRLVRENYYMIREKVELYESKLQQAKGDSHAKEVLKGILKVIYPARDKIKKELDFLTEHCKFKKNLARSGGNHNFSRA</sequence>
<dbReference type="Proteomes" id="UP001210925">
    <property type="component" value="Unassembled WGS sequence"/>
</dbReference>